<dbReference type="Pfam" id="PF00069">
    <property type="entry name" value="Pkinase"/>
    <property type="match status" value="1"/>
</dbReference>
<sequence length="211" mass="23738">MESKTNYRSPEAINLPYQTLSSTRKVPYQLLQKITDSLSDERKVGSGAFGTVYKGVHENGETIAVKVLRYVIDIDSKQFQNEFQNLAKLKHRNVVELVGYCNETEQVIVEHQGKRVIADQIHMALCMEYIDNGSLSEHIDGTILRFFSSAGIIPFFIVDRPFSSAVWTPPSPPIPPLFCCHRVLLVRLPPPGSPSRTAATAEFSSLDCRRR</sequence>
<organism evidence="3 4">
    <name type="scientific">Eleusine coracana subsp. coracana</name>
    <dbReference type="NCBI Taxonomy" id="191504"/>
    <lineage>
        <taxon>Eukaryota</taxon>
        <taxon>Viridiplantae</taxon>
        <taxon>Streptophyta</taxon>
        <taxon>Embryophyta</taxon>
        <taxon>Tracheophyta</taxon>
        <taxon>Spermatophyta</taxon>
        <taxon>Magnoliopsida</taxon>
        <taxon>Liliopsida</taxon>
        <taxon>Poales</taxon>
        <taxon>Poaceae</taxon>
        <taxon>PACMAD clade</taxon>
        <taxon>Chloridoideae</taxon>
        <taxon>Cynodonteae</taxon>
        <taxon>Eleusininae</taxon>
        <taxon>Eleusine</taxon>
    </lineage>
</organism>
<dbReference type="Proteomes" id="UP001054889">
    <property type="component" value="Unassembled WGS sequence"/>
</dbReference>
<dbReference type="GO" id="GO:0004672">
    <property type="term" value="F:protein kinase activity"/>
    <property type="evidence" value="ECO:0007669"/>
    <property type="project" value="InterPro"/>
</dbReference>
<keyword evidence="4" id="KW-1185">Reference proteome</keyword>
<dbReference type="InterPro" id="IPR000719">
    <property type="entry name" value="Prot_kinase_dom"/>
</dbReference>
<evidence type="ECO:0000313" key="3">
    <source>
        <dbReference type="EMBL" id="GJN38430.1"/>
    </source>
</evidence>
<dbReference type="EMBL" id="BQKI01000096">
    <property type="protein sequence ID" value="GJN38430.1"/>
    <property type="molecule type" value="Genomic_DNA"/>
</dbReference>
<reference evidence="3" key="2">
    <citation type="submission" date="2021-12" db="EMBL/GenBank/DDBJ databases">
        <title>Resequencing data analysis of finger millet.</title>
        <authorList>
            <person name="Hatakeyama M."/>
            <person name="Aluri S."/>
            <person name="Balachadran M.T."/>
            <person name="Sivarajan S.R."/>
            <person name="Poveda L."/>
            <person name="Shimizu-Inatsugi R."/>
            <person name="Schlapbach R."/>
            <person name="Sreeman S.M."/>
            <person name="Shimizu K.K."/>
        </authorList>
    </citation>
    <scope>NUCLEOTIDE SEQUENCE</scope>
</reference>
<dbReference type="Gene3D" id="3.30.200.20">
    <property type="entry name" value="Phosphorylase Kinase, domain 1"/>
    <property type="match status" value="1"/>
</dbReference>
<proteinExistence type="predicted"/>
<dbReference type="AlphaFoldDB" id="A0AAV5FV35"/>
<feature type="domain" description="Protein kinase" evidence="2">
    <location>
        <begin position="38"/>
        <end position="211"/>
    </location>
</feature>
<comment type="caution">
    <text evidence="3">The sequence shown here is derived from an EMBL/GenBank/DDBJ whole genome shotgun (WGS) entry which is preliminary data.</text>
</comment>
<evidence type="ECO:0000256" key="1">
    <source>
        <dbReference type="PROSITE-ProRule" id="PRU10141"/>
    </source>
</evidence>
<dbReference type="InterPro" id="IPR011009">
    <property type="entry name" value="Kinase-like_dom_sf"/>
</dbReference>
<dbReference type="GO" id="GO:0005524">
    <property type="term" value="F:ATP binding"/>
    <property type="evidence" value="ECO:0007669"/>
    <property type="project" value="UniProtKB-UniRule"/>
</dbReference>
<feature type="binding site" evidence="1">
    <location>
        <position position="66"/>
    </location>
    <ligand>
        <name>ATP</name>
        <dbReference type="ChEBI" id="CHEBI:30616"/>
    </ligand>
</feature>
<dbReference type="PROSITE" id="PS50011">
    <property type="entry name" value="PROTEIN_KINASE_DOM"/>
    <property type="match status" value="1"/>
</dbReference>
<reference evidence="3" key="1">
    <citation type="journal article" date="2018" name="DNA Res.">
        <title>Multiple hybrid de novo genome assembly of finger millet, an orphan allotetraploid crop.</title>
        <authorList>
            <person name="Hatakeyama M."/>
            <person name="Aluri S."/>
            <person name="Balachadran M.T."/>
            <person name="Sivarajan S.R."/>
            <person name="Patrignani A."/>
            <person name="Gruter S."/>
            <person name="Poveda L."/>
            <person name="Shimizu-Inatsugi R."/>
            <person name="Baeten J."/>
            <person name="Francoijs K.J."/>
            <person name="Nataraja K.N."/>
            <person name="Reddy Y.A.N."/>
            <person name="Phadnis S."/>
            <person name="Ravikumar R.L."/>
            <person name="Schlapbach R."/>
            <person name="Sreeman S.M."/>
            <person name="Shimizu K.K."/>
        </authorList>
    </citation>
    <scope>NUCLEOTIDE SEQUENCE</scope>
</reference>
<dbReference type="PANTHER" id="PTHR45707:SF76">
    <property type="entry name" value="PROTEIN KINASE DOMAIN-CONTAINING PROTEIN"/>
    <property type="match status" value="1"/>
</dbReference>
<accession>A0AAV5FV35</accession>
<evidence type="ECO:0000313" key="4">
    <source>
        <dbReference type="Proteomes" id="UP001054889"/>
    </source>
</evidence>
<protein>
    <recommendedName>
        <fullName evidence="2">Protein kinase domain-containing protein</fullName>
    </recommendedName>
</protein>
<keyword evidence="1" id="KW-0547">Nucleotide-binding</keyword>
<dbReference type="PANTHER" id="PTHR45707">
    <property type="entry name" value="C2 CALCIUM/LIPID-BINDING PLANT PHOSPHORIBOSYLTRANSFERASE FAMILY PROTEIN"/>
    <property type="match status" value="1"/>
</dbReference>
<keyword evidence="1" id="KW-0067">ATP-binding</keyword>
<dbReference type="PROSITE" id="PS00107">
    <property type="entry name" value="PROTEIN_KINASE_ATP"/>
    <property type="match status" value="1"/>
</dbReference>
<dbReference type="SUPFAM" id="SSF56112">
    <property type="entry name" value="Protein kinase-like (PK-like)"/>
    <property type="match status" value="1"/>
</dbReference>
<evidence type="ECO:0000259" key="2">
    <source>
        <dbReference type="PROSITE" id="PS50011"/>
    </source>
</evidence>
<dbReference type="FunFam" id="3.30.200.20:FF:000465">
    <property type="entry name" value="Cysteine-rich receptor-like protein kinase 6"/>
    <property type="match status" value="1"/>
</dbReference>
<gene>
    <name evidence="3" type="primary">gb27468</name>
    <name evidence="3" type="ORF">PR202_gb27468</name>
</gene>
<name>A0AAV5FV35_ELECO</name>
<dbReference type="InterPro" id="IPR017441">
    <property type="entry name" value="Protein_kinase_ATP_BS"/>
</dbReference>